<keyword evidence="2" id="KW-1185">Reference proteome</keyword>
<protein>
    <submittedName>
        <fullName evidence="1">Unnamed protein product</fullName>
    </submittedName>
</protein>
<reference evidence="1" key="1">
    <citation type="submission" date="2023-04" db="EMBL/GenBank/DDBJ databases">
        <title>Aspergillus oryzae var. brunneus NBRC 4377.</title>
        <authorList>
            <person name="Ichikawa N."/>
            <person name="Sato H."/>
            <person name="Tonouchi N."/>
        </authorList>
    </citation>
    <scope>NUCLEOTIDE SEQUENCE</scope>
    <source>
        <strain evidence="1">NBRC 4377</strain>
    </source>
</reference>
<sequence>MSHVAKDSTPIDVPYRRLTSLMTGAEALSDLIFEPLEPHDATPSYVKAKVRVPYDSRVSEDLLVLNILLYKIISRLSESRLLRNMNIYYHCDTISLSPGALLLLTSHRIKDGWLQADVSSAEGSLLASASAICTGISSIERHDRSLASPIVFPQHFRTLRERD</sequence>
<dbReference type="EMBL" id="BSYB01000029">
    <property type="protein sequence ID" value="GMG48746.1"/>
    <property type="molecule type" value="Genomic_DNA"/>
</dbReference>
<evidence type="ECO:0000313" key="1">
    <source>
        <dbReference type="EMBL" id="GMG48746.1"/>
    </source>
</evidence>
<proteinExistence type="predicted"/>
<evidence type="ECO:0000313" key="2">
    <source>
        <dbReference type="Proteomes" id="UP001165189"/>
    </source>
</evidence>
<dbReference type="Proteomes" id="UP001165189">
    <property type="component" value="Unassembled WGS sequence"/>
</dbReference>
<gene>
    <name evidence="1" type="ORF">Aory05_000741100</name>
</gene>
<accession>A0ABQ6KYP2</accession>
<comment type="caution">
    <text evidence="1">The sequence shown here is derived from an EMBL/GenBank/DDBJ whole genome shotgun (WGS) entry which is preliminary data.</text>
</comment>
<name>A0ABQ6KYP2_ASPOZ</name>
<organism evidence="1 2">
    <name type="scientific">Aspergillus oryzae var. brunneus</name>
    <dbReference type="NCBI Taxonomy" id="332754"/>
    <lineage>
        <taxon>Eukaryota</taxon>
        <taxon>Fungi</taxon>
        <taxon>Dikarya</taxon>
        <taxon>Ascomycota</taxon>
        <taxon>Pezizomycotina</taxon>
        <taxon>Eurotiomycetes</taxon>
        <taxon>Eurotiomycetidae</taxon>
        <taxon>Eurotiales</taxon>
        <taxon>Aspergillaceae</taxon>
        <taxon>Aspergillus</taxon>
        <taxon>Aspergillus subgen. Circumdati</taxon>
    </lineage>
</organism>